<dbReference type="Proteomes" id="UP000199473">
    <property type="component" value="Unassembled WGS sequence"/>
</dbReference>
<proteinExistence type="predicted"/>
<accession>A0A1I4DNL3</accession>
<evidence type="ECO:0000313" key="2">
    <source>
        <dbReference type="EMBL" id="SFK93541.1"/>
    </source>
</evidence>
<keyword evidence="3" id="KW-1185">Reference proteome</keyword>
<sequence length="55" mass="5436">MIAIVVVAVGVLIAVLVGASDGSSQPLPQNPPVTQEAPVQTDCGCGVPSSPRGPR</sequence>
<evidence type="ECO:0000313" key="3">
    <source>
        <dbReference type="Proteomes" id="UP000199473"/>
    </source>
</evidence>
<gene>
    <name evidence="2" type="ORF">SAMN02745775_11172</name>
</gene>
<dbReference type="STRING" id="1123062.SAMN02745775_11172"/>
<reference evidence="2 3" key="1">
    <citation type="submission" date="2016-10" db="EMBL/GenBank/DDBJ databases">
        <authorList>
            <person name="de Groot N.N."/>
        </authorList>
    </citation>
    <scope>NUCLEOTIDE SEQUENCE [LARGE SCALE GENOMIC DNA]</scope>
    <source>
        <strain evidence="2 3">DSM 19981</strain>
    </source>
</reference>
<feature type="region of interest" description="Disordered" evidence="1">
    <location>
        <begin position="21"/>
        <end position="55"/>
    </location>
</feature>
<evidence type="ECO:0000256" key="1">
    <source>
        <dbReference type="SAM" id="MobiDB-lite"/>
    </source>
</evidence>
<dbReference type="EMBL" id="FOSQ01000011">
    <property type="protein sequence ID" value="SFK93541.1"/>
    <property type="molecule type" value="Genomic_DNA"/>
</dbReference>
<dbReference type="AlphaFoldDB" id="A0A1I4DNL3"/>
<name>A0A1I4DNL3_9PROT</name>
<protein>
    <submittedName>
        <fullName evidence="2">Uncharacterized protein</fullName>
    </submittedName>
</protein>
<organism evidence="2 3">
    <name type="scientific">Falsiroseomonas stagni DSM 19981</name>
    <dbReference type="NCBI Taxonomy" id="1123062"/>
    <lineage>
        <taxon>Bacteria</taxon>
        <taxon>Pseudomonadati</taxon>
        <taxon>Pseudomonadota</taxon>
        <taxon>Alphaproteobacteria</taxon>
        <taxon>Acetobacterales</taxon>
        <taxon>Roseomonadaceae</taxon>
        <taxon>Falsiroseomonas</taxon>
    </lineage>
</organism>